<reference evidence="2 3" key="1">
    <citation type="submission" date="2024-05" db="EMBL/GenBank/DDBJ databases">
        <title>Genome sequencing and assembly of Indian major carp, Cirrhinus mrigala (Hamilton, 1822).</title>
        <authorList>
            <person name="Mohindra V."/>
            <person name="Chowdhury L.M."/>
            <person name="Lal K."/>
            <person name="Jena J.K."/>
        </authorList>
    </citation>
    <scope>NUCLEOTIDE SEQUENCE [LARGE SCALE GENOMIC DNA]</scope>
    <source>
        <strain evidence="2">CM1030</strain>
        <tissue evidence="2">Blood</tissue>
    </source>
</reference>
<dbReference type="Proteomes" id="UP001529510">
    <property type="component" value="Unassembled WGS sequence"/>
</dbReference>
<evidence type="ECO:0000313" key="3">
    <source>
        <dbReference type="Proteomes" id="UP001529510"/>
    </source>
</evidence>
<sequence length="63" mass="6781">MFSLSALLSVSLSNSSLKKKRTRSIFSSLFCCLRSYDAEPPATPNNNSSPLPPPVEENGAPPK</sequence>
<keyword evidence="3" id="KW-1185">Reference proteome</keyword>
<dbReference type="EMBL" id="JAMKFB020000002">
    <property type="protein sequence ID" value="KAL0200562.1"/>
    <property type="molecule type" value="Genomic_DNA"/>
</dbReference>
<evidence type="ECO:0000313" key="2">
    <source>
        <dbReference type="EMBL" id="KAL0200562.1"/>
    </source>
</evidence>
<feature type="non-terminal residue" evidence="2">
    <location>
        <position position="63"/>
    </location>
</feature>
<evidence type="ECO:0000256" key="1">
    <source>
        <dbReference type="SAM" id="MobiDB-lite"/>
    </source>
</evidence>
<protein>
    <recommendedName>
        <fullName evidence="4">Secreted protein</fullName>
    </recommendedName>
</protein>
<comment type="caution">
    <text evidence="2">The sequence shown here is derived from an EMBL/GenBank/DDBJ whole genome shotgun (WGS) entry which is preliminary data.</text>
</comment>
<gene>
    <name evidence="2" type="ORF">M9458_003749</name>
</gene>
<evidence type="ECO:0008006" key="4">
    <source>
        <dbReference type="Google" id="ProtNLM"/>
    </source>
</evidence>
<feature type="compositionally biased region" description="Pro residues" evidence="1">
    <location>
        <begin position="50"/>
        <end position="63"/>
    </location>
</feature>
<accession>A0ABD0RRT6</accession>
<dbReference type="AlphaFoldDB" id="A0ABD0RRT6"/>
<name>A0ABD0RRT6_CIRMR</name>
<feature type="region of interest" description="Disordered" evidence="1">
    <location>
        <begin position="41"/>
        <end position="63"/>
    </location>
</feature>
<proteinExistence type="predicted"/>
<organism evidence="2 3">
    <name type="scientific">Cirrhinus mrigala</name>
    <name type="common">Mrigala</name>
    <dbReference type="NCBI Taxonomy" id="683832"/>
    <lineage>
        <taxon>Eukaryota</taxon>
        <taxon>Metazoa</taxon>
        <taxon>Chordata</taxon>
        <taxon>Craniata</taxon>
        <taxon>Vertebrata</taxon>
        <taxon>Euteleostomi</taxon>
        <taxon>Actinopterygii</taxon>
        <taxon>Neopterygii</taxon>
        <taxon>Teleostei</taxon>
        <taxon>Ostariophysi</taxon>
        <taxon>Cypriniformes</taxon>
        <taxon>Cyprinidae</taxon>
        <taxon>Labeoninae</taxon>
        <taxon>Labeonini</taxon>
        <taxon>Cirrhinus</taxon>
    </lineage>
</organism>